<proteinExistence type="predicted"/>
<protein>
    <submittedName>
        <fullName evidence="2">Uncharacterized protein</fullName>
    </submittedName>
</protein>
<evidence type="ECO:0000256" key="1">
    <source>
        <dbReference type="SAM" id="MobiDB-lite"/>
    </source>
</evidence>
<dbReference type="AlphaFoldDB" id="A0A7S0CD03"/>
<accession>A0A7S0CD03</accession>
<gene>
    <name evidence="2" type="ORF">PINE0816_LOCUS16188</name>
</gene>
<sequence length="114" mass="13286">MCCPLLRNCITITKAIHVLSLPVPPDPKTFWCILVWKPYIRFRSFRNNNDSTSDCDYLYVPSLLFSERKSFISNRVSSALQKKQTKLVVGSPKIDHRLPQKRNPNQRIPCPRKN</sequence>
<evidence type="ECO:0000313" key="2">
    <source>
        <dbReference type="EMBL" id="CAD8420053.1"/>
    </source>
</evidence>
<name>A0A7S0CD03_9STRA</name>
<feature type="region of interest" description="Disordered" evidence="1">
    <location>
        <begin position="91"/>
        <end position="114"/>
    </location>
</feature>
<dbReference type="EMBL" id="HBEL01034409">
    <property type="protein sequence ID" value="CAD8420053.1"/>
    <property type="molecule type" value="Transcribed_RNA"/>
</dbReference>
<organism evidence="2">
    <name type="scientific">Proboscia inermis</name>
    <dbReference type="NCBI Taxonomy" id="420281"/>
    <lineage>
        <taxon>Eukaryota</taxon>
        <taxon>Sar</taxon>
        <taxon>Stramenopiles</taxon>
        <taxon>Ochrophyta</taxon>
        <taxon>Bacillariophyta</taxon>
        <taxon>Coscinodiscophyceae</taxon>
        <taxon>Rhizosoleniophycidae</taxon>
        <taxon>Rhizosoleniales</taxon>
        <taxon>Rhizosoleniaceae</taxon>
        <taxon>Proboscia</taxon>
    </lineage>
</organism>
<reference evidence="2" key="1">
    <citation type="submission" date="2021-01" db="EMBL/GenBank/DDBJ databases">
        <authorList>
            <person name="Corre E."/>
            <person name="Pelletier E."/>
            <person name="Niang G."/>
            <person name="Scheremetjew M."/>
            <person name="Finn R."/>
            <person name="Kale V."/>
            <person name="Holt S."/>
            <person name="Cochrane G."/>
            <person name="Meng A."/>
            <person name="Brown T."/>
            <person name="Cohen L."/>
        </authorList>
    </citation>
    <scope>NUCLEOTIDE SEQUENCE</scope>
    <source>
        <strain evidence="2">CCAP1064/1</strain>
    </source>
</reference>